<gene>
    <name evidence="2" type="ORF">DES43_11376</name>
</gene>
<proteinExistence type="predicted"/>
<organism evidence="2 3">
    <name type="scientific">Aquamicrobium defluvii</name>
    <dbReference type="NCBI Taxonomy" id="69279"/>
    <lineage>
        <taxon>Bacteria</taxon>
        <taxon>Pseudomonadati</taxon>
        <taxon>Pseudomonadota</taxon>
        <taxon>Alphaproteobacteria</taxon>
        <taxon>Hyphomicrobiales</taxon>
        <taxon>Phyllobacteriaceae</taxon>
        <taxon>Aquamicrobium</taxon>
    </lineage>
</organism>
<sequence>MRRLKCGKRRGSCQPHAIGTALGFGVGQELPQHEKIRFRRSEITDLSALPSAGCTPPLGRAVFRRRFRWLKRAALALALIAALFVAGVYAIGASGVGKDRLQREAESAIRRLAETDVKVSSGSTGITLDGSSFLALQVSDLSLTTADGNRMLEAGTVRFGMRALPLVGGEVRLTSAKLSDARIDLAGLSSGRHDWVAPLRDSQGLIDPDKVIAAVFDSVREALDAVKMESVRDIRLVNVELALPADVGIRSVKIADAVVRQAGSDRMELSTTATVDGRAISLAGIAARDPLTRRIVDLDATIEVAGPQLETFWPGGGHEPGAGTLHLKGSEGVGETASELRASLDLKGTALDFGLRGLLAADIAMQATLERGSNKIDIGRLLVKTGRSNFTFQGSVGPRPPEVSPEEGPAYRYDFVSDGSTLAPDDSSEPALRFLSRIAGVYDVDSRKLIADTIAVRSGAGGEAVGMATLQFAGDETPGLFLALNVHDMPVSHVKQLWPWMAAGSARQWVLKNLFGGRVPQASLRYDVQPGRLGSGVPLTAKEVSGRFDVEGARFDTAGHIPPVRDAVGRVEFDGTQVRISLESGTVYMPSGRIAAASKGTLTVDDANQRPVIGKLDINVEGDADAIVELASYEPINAMRYVGLKPEEFSGRVTGNVKADIPLQAGIDTSTLNWLVALDYKGLALKKDFDGQNVTDANGSITVDPGKATIVATARLNDIPAEVSLVEPLKASDVARSRKVTLILDDKLRDKLMPGLSGMLEGTIKVALENRADGARSVNTDLTAAKLSLPWVGWSKGQGVPAQAAFMMKTGGDTTRLSGFSLDGKSFSARGDVVLSGGALSSATFDKVRLNRDDDVAVSVRRTGSGYKVDVSGASLDVRPVIKQFTSGPGGSGKARDKADTVSLTADIGRLTGFHNEMLAGLKLSYSGAGSRIGSLKASATTSSGAAVTAEGGTSGSQRTLSMRSADAGSILRFLDIYRNVRGGGLAIALQGAGDGPLKGRIDARDFLVVNEPKLASIVSTTPAGDSRSLNQAVRGNIDTSSVRFERGSTEVEKGASYVKLANGVLRGPLIGTTFQGILYDQNDNMDMTGTFMPAYGLNRIFGELPLVGAILGNGRDRGLIGVTYRLRGNVKKPELEINPLSVIAPGIFRSIFEYR</sequence>
<keyword evidence="1" id="KW-1133">Transmembrane helix</keyword>
<evidence type="ECO:0000313" key="2">
    <source>
        <dbReference type="EMBL" id="TDR34647.1"/>
    </source>
</evidence>
<keyword evidence="1" id="KW-0812">Transmembrane</keyword>
<feature type="transmembrane region" description="Helical" evidence="1">
    <location>
        <begin position="73"/>
        <end position="92"/>
    </location>
</feature>
<dbReference type="Proteomes" id="UP000294958">
    <property type="component" value="Unassembled WGS sequence"/>
</dbReference>
<name>A0A4R6YEV0_9HYPH</name>
<dbReference type="EMBL" id="SNZF01000013">
    <property type="protein sequence ID" value="TDR34647.1"/>
    <property type="molecule type" value="Genomic_DNA"/>
</dbReference>
<dbReference type="AlphaFoldDB" id="A0A4R6YEV0"/>
<reference evidence="2 3" key="1">
    <citation type="submission" date="2019-03" db="EMBL/GenBank/DDBJ databases">
        <title>Genomic Encyclopedia of Type Strains, Phase IV (KMG-IV): sequencing the most valuable type-strain genomes for metagenomic binning, comparative biology and taxonomic classification.</title>
        <authorList>
            <person name="Goeker M."/>
        </authorList>
    </citation>
    <scope>NUCLEOTIDE SEQUENCE [LARGE SCALE GENOMIC DNA]</scope>
    <source>
        <strain evidence="2 3">DSM 11603</strain>
    </source>
</reference>
<comment type="caution">
    <text evidence="2">The sequence shown here is derived from an EMBL/GenBank/DDBJ whole genome shotgun (WGS) entry which is preliminary data.</text>
</comment>
<accession>A0A4R6YEV0</accession>
<keyword evidence="3" id="KW-1185">Reference proteome</keyword>
<evidence type="ECO:0000256" key="1">
    <source>
        <dbReference type="SAM" id="Phobius"/>
    </source>
</evidence>
<evidence type="ECO:0000313" key="3">
    <source>
        <dbReference type="Proteomes" id="UP000294958"/>
    </source>
</evidence>
<protein>
    <submittedName>
        <fullName evidence="2">Uncharacterized protein DUF3971</fullName>
    </submittedName>
</protein>
<keyword evidence="1" id="KW-0472">Membrane</keyword>